<evidence type="ECO:0000256" key="1">
    <source>
        <dbReference type="SAM" id="Phobius"/>
    </source>
</evidence>
<keyword evidence="3" id="KW-1185">Reference proteome</keyword>
<feature type="transmembrane region" description="Helical" evidence="1">
    <location>
        <begin position="12"/>
        <end position="31"/>
    </location>
</feature>
<accession>A0A4Q0AH74</accession>
<keyword evidence="1" id="KW-0812">Transmembrane</keyword>
<dbReference type="EMBL" id="SCKX01000001">
    <property type="protein sequence ID" value="RWZ78346.1"/>
    <property type="molecule type" value="Genomic_DNA"/>
</dbReference>
<dbReference type="AlphaFoldDB" id="A0A4Q0AH74"/>
<evidence type="ECO:0000313" key="3">
    <source>
        <dbReference type="Proteomes" id="UP000289257"/>
    </source>
</evidence>
<dbReference type="InterPro" id="IPR013783">
    <property type="entry name" value="Ig-like_fold"/>
</dbReference>
<protein>
    <submittedName>
        <fullName evidence="2">Uncharacterized protein</fullName>
    </submittedName>
</protein>
<keyword evidence="1" id="KW-1133">Transmembrane helix</keyword>
<name>A0A4Q0AH74_9BACT</name>
<sequence length="845" mass="94231">MIYANTNNKKTLRIITIGVVIVSIIGMIYLIDSKFTRLTPKVSALALAANWNAGRIIDDNLFYDNQDMSLQEIQTFLNQKVTNCDTNGSQQYNASLTNAQYAASQGWSGPPYVCLKDYYQVPRSDQNINNLSTNVIPTGAISAATIIKNAADTYNVSPRALLVILQKESLNLLNDNWPLPSQYRNPMGFGCPDTAPCDPVYEGFYNQINNAARQFKLYKTNASAYRYKNQQNNTISYQANSPSCGSSSVFIQNQATAGLYNYTPYQPNEAALNNLYGLGDACSSYGNRNFWRIFTDWFGGTIGPDYAWKLMSQDVYSDSGMTIAADTTILAPNKDYYFKLRVINNGNRTWKSDDANPVLLGTTTPYDRTSILCNSTWLSCNRPAKLSEASVAPGEKGTFVFKSNIPNIGKFSEYFSLVANGKTWLNDFGFFWQLNVLPPTTKWQPTNQAIYSDSARTKPVNVSALSPSTTYYASVTAKNTGNTIWSNAGKNPVLLAPSSPVDRSSAFYNASWTSINRSALLKEASILPGQLGTFEFSLTTPQTLGLYKEYFRPVVEGLTWMNDVGMYWPLNVSAPTSQWSVISQYAYQDSLKSQPYDTNSTVNKNRLFMSIKAQNTGNTIWQNSGANPTRLGTNNPMDHTSEFYDSSWIAPNRAASLIESSVAPGEIGTFEFWITTPYKPNGSVIKEYFRPVVEGLTWMNDVGMYQLFTFKSPINTWDYLSQGMYSDSTLKNSIDPTSTISSNTIYYLKLTLKNTSGEIWQKSTFALGTNNPPDRTSSFYNSSWQSPNRAATLKEDTVLPGGTGTFEFAVKTPSSAADYKEYFRPVVEGKVWLVDLGLYWQLKVR</sequence>
<keyword evidence="1" id="KW-0472">Membrane</keyword>
<dbReference type="Gene3D" id="2.60.40.10">
    <property type="entry name" value="Immunoglobulins"/>
    <property type="match status" value="4"/>
</dbReference>
<reference evidence="2" key="1">
    <citation type="submission" date="2019-01" db="EMBL/GenBank/DDBJ databases">
        <title>Genomic signatures and co-occurrence patterns of the ultra-small Saccharimodia (Patescibacteria phylum) suggest a symbiotic lifestyle.</title>
        <authorList>
            <person name="Lemos L."/>
            <person name="Medeiros J."/>
            <person name="Andreote F."/>
            <person name="Fernandes G."/>
            <person name="Varani A."/>
            <person name="Oliveira G."/>
            <person name="Pylro V."/>
        </authorList>
    </citation>
    <scope>NUCLEOTIDE SEQUENCE [LARGE SCALE GENOMIC DNA]</scope>
    <source>
        <strain evidence="2">AMD02</strain>
    </source>
</reference>
<comment type="caution">
    <text evidence="2">The sequence shown here is derived from an EMBL/GenBank/DDBJ whole genome shotgun (WGS) entry which is preliminary data.</text>
</comment>
<gene>
    <name evidence="2" type="ORF">EOT05_01100</name>
</gene>
<dbReference type="Proteomes" id="UP000289257">
    <property type="component" value="Unassembled WGS sequence"/>
</dbReference>
<evidence type="ECO:0000313" key="2">
    <source>
        <dbReference type="EMBL" id="RWZ78346.1"/>
    </source>
</evidence>
<organism evidence="2 3">
    <name type="scientific">Candidatus Microsaccharimonas sossegonensis</name>
    <dbReference type="NCBI Taxonomy" id="2506948"/>
    <lineage>
        <taxon>Bacteria</taxon>
        <taxon>Candidatus Saccharimonadota</taxon>
        <taxon>Candidatus Saccharimonadia</taxon>
        <taxon>Candidatus Saccharimonadales</taxon>
        <taxon>Candidatus Saccharimonadaceae</taxon>
        <taxon>Candidatus Microsaccharimonas</taxon>
    </lineage>
</organism>
<proteinExistence type="predicted"/>